<keyword evidence="3" id="KW-1185">Reference proteome</keyword>
<dbReference type="InterPro" id="IPR021683">
    <property type="entry name" value="DUF3267"/>
</dbReference>
<dbReference type="AlphaFoldDB" id="A0A059NY27"/>
<evidence type="ECO:0000313" key="2">
    <source>
        <dbReference type="EMBL" id="CDQ24823.1"/>
    </source>
</evidence>
<feature type="transmembrane region" description="Helical" evidence="1">
    <location>
        <begin position="20"/>
        <end position="40"/>
    </location>
</feature>
<dbReference type="RefSeq" id="WP_035510068.1">
    <property type="nucleotide sequence ID" value="NZ_CCDH010000003.1"/>
</dbReference>
<feature type="transmembrane region" description="Helical" evidence="1">
    <location>
        <begin position="134"/>
        <end position="154"/>
    </location>
</feature>
<dbReference type="EMBL" id="CCDI010000004">
    <property type="protein sequence ID" value="CDQ24823.1"/>
    <property type="molecule type" value="Genomic_DNA"/>
</dbReference>
<keyword evidence="1" id="KW-0472">Membrane</keyword>
<gene>
    <name evidence="2" type="ORF">BN983_03122</name>
</gene>
<feature type="transmembrane region" description="Helical" evidence="1">
    <location>
        <begin position="52"/>
        <end position="78"/>
    </location>
</feature>
<feature type="transmembrane region" description="Helical" evidence="1">
    <location>
        <begin position="109"/>
        <end position="128"/>
    </location>
</feature>
<dbReference type="Proteomes" id="UP000028868">
    <property type="component" value="Unassembled WGS sequence"/>
</dbReference>
<evidence type="ECO:0008006" key="4">
    <source>
        <dbReference type="Google" id="ProtNLM"/>
    </source>
</evidence>
<accession>A0A059NY27</accession>
<name>A0A059NY27_9BACI</name>
<sequence>MMNCWKTVNINKEFGLNRVYLMSFLTGLLAFLILYLPYSMIHGTHEMNDHGFLPLLVILFFLPSMHRLMHMLPLMLSYKRLRVKFKFRKRCVPTFTYQCKSKLSKKTSIMMAMAPTLLITVPALIMGYVFPHYFAYLVLFASVNIGLSFSDFLYLNYFAKAPKKCLIENAKDGYDILIHQPKA</sequence>
<dbReference type="Pfam" id="PF11667">
    <property type="entry name" value="DUF3267"/>
    <property type="match status" value="1"/>
</dbReference>
<proteinExistence type="predicted"/>
<reference evidence="2 3" key="2">
    <citation type="submission" date="2014-05" db="EMBL/GenBank/DDBJ databases">
        <title>Draft genome sequence of Halobacillus karajensis HK-03.</title>
        <authorList>
            <person name="Khelaifia S."/>
            <person name="Croce O."/>
            <person name="Lagier J.C."/>
            <person name="Raoult D."/>
        </authorList>
    </citation>
    <scope>NUCLEOTIDE SEQUENCE [LARGE SCALE GENOMIC DNA]</scope>
    <source>
        <strain evidence="2 3">HD-03</strain>
    </source>
</reference>
<keyword evidence="1" id="KW-0812">Transmembrane</keyword>
<reference evidence="3" key="1">
    <citation type="submission" date="2014-03" db="EMBL/GenBank/DDBJ databases">
        <authorList>
            <person name="Urmite Genomes U."/>
        </authorList>
    </citation>
    <scope>NUCLEOTIDE SEQUENCE [LARGE SCALE GENOMIC DNA]</scope>
    <source>
        <strain evidence="3">HD-03</strain>
    </source>
</reference>
<protein>
    <recommendedName>
        <fullName evidence="4">Zincin peptidase</fullName>
    </recommendedName>
</protein>
<keyword evidence="1" id="KW-1133">Transmembrane helix</keyword>
<dbReference type="OrthoDB" id="2360495at2"/>
<comment type="caution">
    <text evidence="2">The sequence shown here is derived from an EMBL/GenBank/DDBJ whole genome shotgun (WGS) entry which is preliminary data.</text>
</comment>
<organism evidence="2 3">
    <name type="scientific">Halobacillus karajensis</name>
    <dbReference type="NCBI Taxonomy" id="195088"/>
    <lineage>
        <taxon>Bacteria</taxon>
        <taxon>Bacillati</taxon>
        <taxon>Bacillota</taxon>
        <taxon>Bacilli</taxon>
        <taxon>Bacillales</taxon>
        <taxon>Bacillaceae</taxon>
        <taxon>Halobacillus</taxon>
    </lineage>
</organism>
<evidence type="ECO:0000313" key="3">
    <source>
        <dbReference type="Proteomes" id="UP000028868"/>
    </source>
</evidence>
<evidence type="ECO:0000256" key="1">
    <source>
        <dbReference type="SAM" id="Phobius"/>
    </source>
</evidence>